<feature type="compositionally biased region" description="Basic residues" evidence="1">
    <location>
        <begin position="1"/>
        <end position="10"/>
    </location>
</feature>
<reference evidence="3 4" key="1">
    <citation type="journal article" date="2016" name="Genome Announc.">
        <title>Draft Genome Sequences of Five Rapidly Growing Mycobacterium Species, M. thermoresistibile, M. fortuitum subsp. acetamidolyticum, M. canariasense, M. brisbanense, and M. novocastrense.</title>
        <authorList>
            <person name="Katahira K."/>
            <person name="Ogura Y."/>
            <person name="Gotoh Y."/>
            <person name="Hayashi T."/>
        </authorList>
    </citation>
    <scope>NUCLEOTIDE SEQUENCE [LARGE SCALE GENOMIC DNA]</scope>
    <source>
        <strain evidence="3 4">JCM6362</strain>
    </source>
</reference>
<evidence type="ECO:0000256" key="2">
    <source>
        <dbReference type="SAM" id="Phobius"/>
    </source>
</evidence>
<comment type="caution">
    <text evidence="3">The sequence shown here is derived from an EMBL/GenBank/DDBJ whole genome shotgun (WGS) entry which is preliminary data.</text>
</comment>
<organism evidence="3 4">
    <name type="scientific">Mycolicibacterium thermoresistibile</name>
    <name type="common">Mycobacterium thermoresistibile</name>
    <dbReference type="NCBI Taxonomy" id="1797"/>
    <lineage>
        <taxon>Bacteria</taxon>
        <taxon>Bacillati</taxon>
        <taxon>Actinomycetota</taxon>
        <taxon>Actinomycetes</taxon>
        <taxon>Mycobacteriales</taxon>
        <taxon>Mycobacteriaceae</taxon>
        <taxon>Mycolicibacterium</taxon>
    </lineage>
</organism>
<feature type="compositionally biased region" description="Basic and acidic residues" evidence="1">
    <location>
        <begin position="16"/>
        <end position="33"/>
    </location>
</feature>
<protein>
    <submittedName>
        <fullName evidence="3">Uncharacterized protein</fullName>
    </submittedName>
</protein>
<name>A0A100XGP7_MYCTH</name>
<feature type="transmembrane region" description="Helical" evidence="2">
    <location>
        <begin position="54"/>
        <end position="74"/>
    </location>
</feature>
<dbReference type="AlphaFoldDB" id="A0A100XGP7"/>
<evidence type="ECO:0000256" key="1">
    <source>
        <dbReference type="SAM" id="MobiDB-lite"/>
    </source>
</evidence>
<evidence type="ECO:0000313" key="4">
    <source>
        <dbReference type="Proteomes" id="UP000069654"/>
    </source>
</evidence>
<feature type="compositionally biased region" description="Low complexity" evidence="1">
    <location>
        <begin position="86"/>
        <end position="98"/>
    </location>
</feature>
<dbReference type="STRING" id="1797.RMCT_3289"/>
<gene>
    <name evidence="3" type="ORF">RMCT_3289</name>
</gene>
<evidence type="ECO:0000313" key="3">
    <source>
        <dbReference type="EMBL" id="GAT16320.1"/>
    </source>
</evidence>
<proteinExistence type="predicted"/>
<reference evidence="4" key="2">
    <citation type="submission" date="2016-02" db="EMBL/GenBank/DDBJ databases">
        <title>Draft genome sequence of five rapidly growing Mycobacterium species.</title>
        <authorList>
            <person name="Katahira K."/>
            <person name="Gotou Y."/>
            <person name="Iida K."/>
            <person name="Ogura Y."/>
            <person name="Hayashi T."/>
        </authorList>
    </citation>
    <scope>NUCLEOTIDE SEQUENCE [LARGE SCALE GENOMIC DNA]</scope>
    <source>
        <strain evidence="4">JCM6362</strain>
    </source>
</reference>
<feature type="region of interest" description="Disordered" evidence="1">
    <location>
        <begin position="1"/>
        <end position="33"/>
    </location>
</feature>
<keyword evidence="2" id="KW-0812">Transmembrane</keyword>
<dbReference type="Proteomes" id="UP000069654">
    <property type="component" value="Unassembled WGS sequence"/>
</dbReference>
<keyword evidence="2" id="KW-0472">Membrane</keyword>
<keyword evidence="2" id="KW-1133">Transmembrane helix</keyword>
<feature type="region of interest" description="Disordered" evidence="1">
    <location>
        <begin position="80"/>
        <end position="103"/>
    </location>
</feature>
<dbReference type="EMBL" id="BCTB01000042">
    <property type="protein sequence ID" value="GAT16320.1"/>
    <property type="molecule type" value="Genomic_DNA"/>
</dbReference>
<accession>A0A100XGP7</accession>
<sequence>MGRRERKALKNLKAQRAAEEKLAAEDAKKAERQRQMEEAAAAWAAKTPEEKRQVYKLAGIAAIVIVLLLAIIGACSGGADNKDSNTATTTTRTTTTTAPPAPVDAPIVISMPLGFAEERNGIRIDAIDIGQHIVDDVNRERAIFDRNNWRVAAQCDQMVGNRLKVGAIKADEAAIISNARQGTSIAENRLQFLLDCP</sequence>